<proteinExistence type="predicted"/>
<evidence type="ECO:0000313" key="3">
    <source>
        <dbReference type="Proteomes" id="UP001580430"/>
    </source>
</evidence>
<protein>
    <submittedName>
        <fullName evidence="2">Transposase family protein</fullName>
    </submittedName>
</protein>
<evidence type="ECO:0000259" key="1">
    <source>
        <dbReference type="Pfam" id="PF14690"/>
    </source>
</evidence>
<dbReference type="InterPro" id="IPR029261">
    <property type="entry name" value="Transposase_Znf"/>
</dbReference>
<dbReference type="RefSeq" id="WP_375523143.1">
    <property type="nucleotide sequence ID" value="NZ_JBHIRY010000098.1"/>
</dbReference>
<dbReference type="EMBL" id="JBHIRY010000098">
    <property type="protein sequence ID" value="MFB5764153.1"/>
    <property type="molecule type" value="Genomic_DNA"/>
</dbReference>
<gene>
    <name evidence="2" type="ORF">ACE5LO_27795</name>
</gene>
<reference evidence="2 3" key="1">
    <citation type="submission" date="2024-09" db="EMBL/GenBank/DDBJ databases">
        <title>Paenibacillus zeirhizospherea sp. nov., isolated from surface of the maize (Zea mays) roots in a horticulture field, Hungary.</title>
        <authorList>
            <person name="Marton D."/>
            <person name="Farkas M."/>
            <person name="Bedics A."/>
            <person name="Toth E."/>
            <person name="Tancsics A."/>
            <person name="Boka K."/>
            <person name="Marati G."/>
            <person name="Kriszt B."/>
            <person name="Cserhati M."/>
        </authorList>
    </citation>
    <scope>NUCLEOTIDE SEQUENCE [LARGE SCALE GENOMIC DNA]</scope>
    <source>
        <strain evidence="2 3">JCM 18446</strain>
    </source>
</reference>
<name>A0ABV5C9F6_9BACL</name>
<organism evidence="2 3">
    <name type="scientific">Paenibacillus medicaginis</name>
    <dbReference type="NCBI Taxonomy" id="1470560"/>
    <lineage>
        <taxon>Bacteria</taxon>
        <taxon>Bacillati</taxon>
        <taxon>Bacillota</taxon>
        <taxon>Bacilli</taxon>
        <taxon>Bacillales</taxon>
        <taxon>Paenibacillaceae</taxon>
        <taxon>Paenibacillus</taxon>
    </lineage>
</organism>
<keyword evidence="3" id="KW-1185">Reference proteome</keyword>
<evidence type="ECO:0000313" key="2">
    <source>
        <dbReference type="EMBL" id="MFB5764153.1"/>
    </source>
</evidence>
<accession>A0ABV5C9F6</accession>
<dbReference type="Pfam" id="PF14690">
    <property type="entry name" value="Zn_ribbon_ISL3"/>
    <property type="match status" value="1"/>
</dbReference>
<sequence length="119" mass="14087">MEKTQEELDLFQAALSMEEPWFVSYRELDKKELLLHVGLNFRRGAAFACPDCGKPCKVFDIVDEDRTWRHLNFWQYQTVLHARLPRVKCLTCRKILTVKVGWARPHAGLTWLFESFVME</sequence>
<dbReference type="Proteomes" id="UP001580430">
    <property type="component" value="Unassembled WGS sequence"/>
</dbReference>
<comment type="caution">
    <text evidence="2">The sequence shown here is derived from an EMBL/GenBank/DDBJ whole genome shotgun (WGS) entry which is preliminary data.</text>
</comment>
<feature type="non-terminal residue" evidence="2">
    <location>
        <position position="119"/>
    </location>
</feature>
<feature type="domain" description="Transposase IS204/IS1001/IS1096/IS1165 zinc-finger" evidence="1">
    <location>
        <begin position="47"/>
        <end position="92"/>
    </location>
</feature>